<name>A0AAN9FU05_HALRR</name>
<accession>A0AAN9FU05</accession>
<reference evidence="1 2" key="1">
    <citation type="submission" date="2023-11" db="EMBL/GenBank/DDBJ databases">
        <title>Halocaridina rubra genome assembly.</title>
        <authorList>
            <person name="Smith C."/>
        </authorList>
    </citation>
    <scope>NUCLEOTIDE SEQUENCE [LARGE SCALE GENOMIC DNA]</scope>
    <source>
        <strain evidence="1">EP-1</strain>
        <tissue evidence="1">Whole</tissue>
    </source>
</reference>
<gene>
    <name evidence="1" type="ORF">SK128_024343</name>
</gene>
<proteinExistence type="predicted"/>
<dbReference type="Proteomes" id="UP001381693">
    <property type="component" value="Unassembled WGS sequence"/>
</dbReference>
<feature type="non-terminal residue" evidence="1">
    <location>
        <position position="58"/>
    </location>
</feature>
<comment type="caution">
    <text evidence="1">The sequence shown here is derived from an EMBL/GenBank/DDBJ whole genome shotgun (WGS) entry which is preliminary data.</text>
</comment>
<keyword evidence="2" id="KW-1185">Reference proteome</keyword>
<sequence length="58" mass="7132">MPQYEFFQRVEKEGFTRISRLKNSGGILLSFKITFAYYQCNTFKFMYWLILKNFLNFL</sequence>
<dbReference type="AlphaFoldDB" id="A0AAN9FU05"/>
<evidence type="ECO:0000313" key="1">
    <source>
        <dbReference type="EMBL" id="KAK7086494.1"/>
    </source>
</evidence>
<organism evidence="1 2">
    <name type="scientific">Halocaridina rubra</name>
    <name type="common">Hawaiian red shrimp</name>
    <dbReference type="NCBI Taxonomy" id="373956"/>
    <lineage>
        <taxon>Eukaryota</taxon>
        <taxon>Metazoa</taxon>
        <taxon>Ecdysozoa</taxon>
        <taxon>Arthropoda</taxon>
        <taxon>Crustacea</taxon>
        <taxon>Multicrustacea</taxon>
        <taxon>Malacostraca</taxon>
        <taxon>Eumalacostraca</taxon>
        <taxon>Eucarida</taxon>
        <taxon>Decapoda</taxon>
        <taxon>Pleocyemata</taxon>
        <taxon>Caridea</taxon>
        <taxon>Atyoidea</taxon>
        <taxon>Atyidae</taxon>
        <taxon>Halocaridina</taxon>
    </lineage>
</organism>
<dbReference type="EMBL" id="JAXCGZ010000169">
    <property type="protein sequence ID" value="KAK7086494.1"/>
    <property type="molecule type" value="Genomic_DNA"/>
</dbReference>
<evidence type="ECO:0000313" key="2">
    <source>
        <dbReference type="Proteomes" id="UP001381693"/>
    </source>
</evidence>
<protein>
    <submittedName>
        <fullName evidence="1">Uncharacterized protein</fullName>
    </submittedName>
</protein>